<reference evidence="4" key="1">
    <citation type="submission" date="2018-05" db="EMBL/GenBank/DDBJ databases">
        <authorList>
            <person name="Lanie J.A."/>
            <person name="Ng W.-L."/>
            <person name="Kazmierczak K.M."/>
            <person name="Andrzejewski T.M."/>
            <person name="Davidsen T.M."/>
            <person name="Wayne K.J."/>
            <person name="Tettelin H."/>
            <person name="Glass J.I."/>
            <person name="Rusch D."/>
            <person name="Podicherti R."/>
            <person name="Tsui H.-C.T."/>
            <person name="Winkler M.E."/>
        </authorList>
    </citation>
    <scope>NUCLEOTIDE SEQUENCE</scope>
</reference>
<dbReference type="EMBL" id="UINC01182428">
    <property type="protein sequence ID" value="SVD92642.1"/>
    <property type="molecule type" value="Genomic_DNA"/>
</dbReference>
<dbReference type="GO" id="GO:0008425">
    <property type="term" value="F:2-methoxy-6-polyprenyl-1,4-benzoquinol methyltransferase activity"/>
    <property type="evidence" value="ECO:0007669"/>
    <property type="project" value="TreeGrafter"/>
</dbReference>
<dbReference type="PANTHER" id="PTHR43591:SF24">
    <property type="entry name" value="2-METHOXY-6-POLYPRENYL-1,4-BENZOQUINOL METHYLASE, MITOCHONDRIAL"/>
    <property type="match status" value="1"/>
</dbReference>
<proteinExistence type="inferred from homology"/>
<dbReference type="InterPro" id="IPR029063">
    <property type="entry name" value="SAM-dependent_MTases_sf"/>
</dbReference>
<dbReference type="Gene3D" id="3.40.50.150">
    <property type="entry name" value="Vaccinia Virus protein VP39"/>
    <property type="match status" value="1"/>
</dbReference>
<organism evidence="4">
    <name type="scientific">marine metagenome</name>
    <dbReference type="NCBI Taxonomy" id="408172"/>
    <lineage>
        <taxon>unclassified sequences</taxon>
        <taxon>metagenomes</taxon>
        <taxon>ecological metagenomes</taxon>
    </lineage>
</organism>
<dbReference type="InterPro" id="IPR023576">
    <property type="entry name" value="UbiE/COQ5_MeTrFase_CS"/>
</dbReference>
<evidence type="ECO:0000256" key="2">
    <source>
        <dbReference type="ARBA" id="ARBA00022679"/>
    </source>
</evidence>
<keyword evidence="2" id="KW-0808">Transferase</keyword>
<sequence length="234" mass="27333">MKTYHRNNGGLVKKVFQDVFDKYDLMNDLMSLGIHRLWKKKFIHWLNPQKNTKLIDVASGTGDIAKLYLNKTNYKGSVCCVDENKAMLDLNKNKFKVNDNVKWFCNSAEKLPFKKNHFDYYTISFGIRNVSNLNSTLKEAYRVLKPGGRFLCLEFSKVKNEILDKLYKTYSKSLPQIGKFIVGKSEPYEYLINSIEEFYSQEEFFNQIKKQNFVNISYRNLSGGIVAIHSAWKV</sequence>
<name>A0A382ZAX3_9ZZZZ</name>
<dbReference type="NCBIfam" id="NF001244">
    <property type="entry name" value="PRK00216.1-5"/>
    <property type="match status" value="1"/>
</dbReference>
<gene>
    <name evidence="4" type="ORF">METZ01_LOCUS445496</name>
</gene>
<dbReference type="CDD" id="cd02440">
    <property type="entry name" value="AdoMet_MTases"/>
    <property type="match status" value="1"/>
</dbReference>
<dbReference type="Pfam" id="PF01209">
    <property type="entry name" value="Ubie_methyltran"/>
    <property type="match status" value="1"/>
</dbReference>
<evidence type="ECO:0000313" key="4">
    <source>
        <dbReference type="EMBL" id="SVD92642.1"/>
    </source>
</evidence>
<evidence type="ECO:0000256" key="3">
    <source>
        <dbReference type="ARBA" id="ARBA00022691"/>
    </source>
</evidence>
<dbReference type="HAMAP" id="MF_01813">
    <property type="entry name" value="MenG_UbiE_methyltr"/>
    <property type="match status" value="1"/>
</dbReference>
<dbReference type="PROSITE" id="PS01184">
    <property type="entry name" value="UBIE_2"/>
    <property type="match status" value="1"/>
</dbReference>
<dbReference type="PROSITE" id="PS01183">
    <property type="entry name" value="UBIE_1"/>
    <property type="match status" value="1"/>
</dbReference>
<accession>A0A382ZAX3</accession>
<dbReference type="PANTHER" id="PTHR43591">
    <property type="entry name" value="METHYLTRANSFERASE"/>
    <property type="match status" value="1"/>
</dbReference>
<dbReference type="PROSITE" id="PS51608">
    <property type="entry name" value="SAM_MT_UBIE"/>
    <property type="match status" value="1"/>
</dbReference>
<dbReference type="AlphaFoldDB" id="A0A382ZAX3"/>
<dbReference type="GO" id="GO:0032259">
    <property type="term" value="P:methylation"/>
    <property type="evidence" value="ECO:0007669"/>
    <property type="project" value="UniProtKB-KW"/>
</dbReference>
<dbReference type="SUPFAM" id="SSF53335">
    <property type="entry name" value="S-adenosyl-L-methionine-dependent methyltransferases"/>
    <property type="match status" value="1"/>
</dbReference>
<keyword evidence="1" id="KW-0489">Methyltransferase</keyword>
<keyword evidence="3" id="KW-0949">S-adenosyl-L-methionine</keyword>
<protein>
    <submittedName>
        <fullName evidence="4">Uncharacterized protein</fullName>
    </submittedName>
</protein>
<dbReference type="InterPro" id="IPR004033">
    <property type="entry name" value="UbiE/COQ5_MeTrFase"/>
</dbReference>
<dbReference type="NCBIfam" id="TIGR01934">
    <property type="entry name" value="MenG_MenH_UbiE"/>
    <property type="match status" value="1"/>
</dbReference>
<evidence type="ECO:0000256" key="1">
    <source>
        <dbReference type="ARBA" id="ARBA00022603"/>
    </source>
</evidence>